<dbReference type="AlphaFoldDB" id="L7CPB7"/>
<evidence type="ECO:0000313" key="1">
    <source>
        <dbReference type="EMBL" id="ELP34901.1"/>
    </source>
</evidence>
<gene>
    <name evidence="1" type="ORF">RBSWK_01194</name>
</gene>
<evidence type="ECO:0000313" key="2">
    <source>
        <dbReference type="Proteomes" id="UP000010959"/>
    </source>
</evidence>
<accession>L7CPB7</accession>
<sequence length="138" mass="15738">MPLVCLTRTFCPKQLFTQCETMRITSETQSATKVAARVAGEDIQKGDFVTVLSEIFEVPTFLWNCSDVSLPPDEPVRARFLSTATGTPYKVTVICLPFVYAKRPRGPVTCFDIRRHELVRLDRESGRSLWKLLKKKKK</sequence>
<reference evidence="1 2" key="1">
    <citation type="journal article" date="2013" name="Mar. Genomics">
        <title>Expression of sulfatases in Rhodopirellula baltica and the diversity of sulfatases in the genus Rhodopirellula.</title>
        <authorList>
            <person name="Wegner C.E."/>
            <person name="Richter-Heitmann T."/>
            <person name="Klindworth A."/>
            <person name="Klockow C."/>
            <person name="Richter M."/>
            <person name="Achstetter T."/>
            <person name="Glockner F.O."/>
            <person name="Harder J."/>
        </authorList>
    </citation>
    <scope>NUCLEOTIDE SEQUENCE [LARGE SCALE GENOMIC DNA]</scope>
    <source>
        <strain evidence="1 2">SWK14</strain>
    </source>
</reference>
<protein>
    <submittedName>
        <fullName evidence="1">Uncharacterized protein</fullName>
    </submittedName>
</protein>
<dbReference type="PATRIC" id="fig|993516.3.peg.1261"/>
<name>L7CPB7_RHOBT</name>
<dbReference type="EMBL" id="AMWG01000022">
    <property type="protein sequence ID" value="ELP34901.1"/>
    <property type="molecule type" value="Genomic_DNA"/>
</dbReference>
<organism evidence="1 2">
    <name type="scientific">Rhodopirellula baltica SWK14</name>
    <dbReference type="NCBI Taxonomy" id="993516"/>
    <lineage>
        <taxon>Bacteria</taxon>
        <taxon>Pseudomonadati</taxon>
        <taxon>Planctomycetota</taxon>
        <taxon>Planctomycetia</taxon>
        <taxon>Pirellulales</taxon>
        <taxon>Pirellulaceae</taxon>
        <taxon>Rhodopirellula</taxon>
    </lineage>
</organism>
<dbReference type="Proteomes" id="UP000010959">
    <property type="component" value="Unassembled WGS sequence"/>
</dbReference>
<comment type="caution">
    <text evidence="1">The sequence shown here is derived from an EMBL/GenBank/DDBJ whole genome shotgun (WGS) entry which is preliminary data.</text>
</comment>
<proteinExistence type="predicted"/>